<dbReference type="Gene3D" id="3.30.565.10">
    <property type="entry name" value="Histidine kinase-like ATPase, C-terminal domain"/>
    <property type="match status" value="1"/>
</dbReference>
<dbReference type="PANTHER" id="PTHR35526:SF3">
    <property type="entry name" value="ANTI-SIGMA-F FACTOR RSBW"/>
    <property type="match status" value="1"/>
</dbReference>
<organism evidence="3 4">
    <name type="scientific">Phytohabitans houttuyneae</name>
    <dbReference type="NCBI Taxonomy" id="1076126"/>
    <lineage>
        <taxon>Bacteria</taxon>
        <taxon>Bacillati</taxon>
        <taxon>Actinomycetota</taxon>
        <taxon>Actinomycetes</taxon>
        <taxon>Micromonosporales</taxon>
        <taxon>Micromonosporaceae</taxon>
    </lineage>
</organism>
<keyword evidence="1" id="KW-0418">Kinase</keyword>
<evidence type="ECO:0000313" key="4">
    <source>
        <dbReference type="Proteomes" id="UP000482800"/>
    </source>
</evidence>
<keyword evidence="1" id="KW-0808">Transferase</keyword>
<name>A0A6V8KDP0_9ACTN</name>
<feature type="domain" description="Histidine kinase/HSP90-like ATPase" evidence="2">
    <location>
        <begin position="27"/>
        <end position="138"/>
    </location>
</feature>
<comment type="caution">
    <text evidence="3">The sequence shown here is derived from an EMBL/GenBank/DDBJ whole genome shotgun (WGS) entry which is preliminary data.</text>
</comment>
<evidence type="ECO:0000313" key="3">
    <source>
        <dbReference type="EMBL" id="GFJ83333.1"/>
    </source>
</evidence>
<proteinExistence type="predicted"/>
<dbReference type="AlphaFoldDB" id="A0A6V8KDP0"/>
<keyword evidence="4" id="KW-1185">Reference proteome</keyword>
<dbReference type="InterPro" id="IPR050267">
    <property type="entry name" value="Anti-sigma-factor_SerPK"/>
</dbReference>
<reference evidence="3 4" key="1">
    <citation type="submission" date="2020-03" db="EMBL/GenBank/DDBJ databases">
        <title>Whole genome shotgun sequence of Phytohabitans houttuyneae NBRC 108639.</title>
        <authorList>
            <person name="Komaki H."/>
            <person name="Tamura T."/>
        </authorList>
    </citation>
    <scope>NUCLEOTIDE SEQUENCE [LARGE SCALE GENOMIC DNA]</scope>
    <source>
        <strain evidence="3 4">NBRC 108639</strain>
    </source>
</reference>
<evidence type="ECO:0000259" key="2">
    <source>
        <dbReference type="Pfam" id="PF13581"/>
    </source>
</evidence>
<reference evidence="3 4" key="2">
    <citation type="submission" date="2020-03" db="EMBL/GenBank/DDBJ databases">
        <authorList>
            <person name="Ichikawa N."/>
            <person name="Kimura A."/>
            <person name="Kitahashi Y."/>
            <person name="Uohara A."/>
        </authorList>
    </citation>
    <scope>NUCLEOTIDE SEQUENCE [LARGE SCALE GENOMIC DNA]</scope>
    <source>
        <strain evidence="3 4">NBRC 108639</strain>
    </source>
</reference>
<dbReference type="SUPFAM" id="SSF55874">
    <property type="entry name" value="ATPase domain of HSP90 chaperone/DNA topoisomerase II/histidine kinase"/>
    <property type="match status" value="1"/>
</dbReference>
<dbReference type="EMBL" id="BLPF01000003">
    <property type="protein sequence ID" value="GFJ83333.1"/>
    <property type="molecule type" value="Genomic_DNA"/>
</dbReference>
<gene>
    <name evidence="3" type="ORF">Phou_075130</name>
</gene>
<keyword evidence="1" id="KW-0723">Serine/threonine-protein kinase</keyword>
<dbReference type="CDD" id="cd16936">
    <property type="entry name" value="HATPase_RsbW-like"/>
    <property type="match status" value="1"/>
</dbReference>
<dbReference type="Proteomes" id="UP000482800">
    <property type="component" value="Unassembled WGS sequence"/>
</dbReference>
<protein>
    <recommendedName>
        <fullName evidence="2">Histidine kinase/HSP90-like ATPase domain-containing protein</fullName>
    </recommendedName>
</protein>
<dbReference type="Pfam" id="PF13581">
    <property type="entry name" value="HATPase_c_2"/>
    <property type="match status" value="1"/>
</dbReference>
<dbReference type="InterPro" id="IPR003594">
    <property type="entry name" value="HATPase_dom"/>
</dbReference>
<evidence type="ECO:0000256" key="1">
    <source>
        <dbReference type="ARBA" id="ARBA00022527"/>
    </source>
</evidence>
<dbReference type="InterPro" id="IPR036890">
    <property type="entry name" value="HATPase_C_sf"/>
</dbReference>
<dbReference type="PANTHER" id="PTHR35526">
    <property type="entry name" value="ANTI-SIGMA-F FACTOR RSBW-RELATED"/>
    <property type="match status" value="1"/>
</dbReference>
<dbReference type="GO" id="GO:0004674">
    <property type="term" value="F:protein serine/threonine kinase activity"/>
    <property type="evidence" value="ECO:0007669"/>
    <property type="project" value="UniProtKB-KW"/>
</dbReference>
<accession>A0A6V8KDP0</accession>
<sequence length="149" mass="16165">MVVGRHPEDRLARAVEPLLETSFAEGELPAVRQRLDTVARACGLTVDEAYDWVIAVNELMANAIRHGGGAGLLRVWRDGDLFCEVRDRGAGFTAGPYLAPRARPVPSADGGMGLWITQRMTGEMTIESGPSGTVVRIRTPLPRPEEPFA</sequence>